<dbReference type="Pfam" id="PF01627">
    <property type="entry name" value="Hpt"/>
    <property type="match status" value="1"/>
</dbReference>
<keyword evidence="8" id="KW-0808">Transferase</keyword>
<dbReference type="GO" id="GO:0006935">
    <property type="term" value="P:chemotaxis"/>
    <property type="evidence" value="ECO:0007669"/>
    <property type="project" value="UniProtKB-KW"/>
</dbReference>
<feature type="domain" description="Response regulatory" evidence="20">
    <location>
        <begin position="1"/>
        <end position="79"/>
    </location>
</feature>
<proteinExistence type="predicted"/>
<evidence type="ECO:0000313" key="22">
    <source>
        <dbReference type="EMBL" id="CAD7697424.1"/>
    </source>
</evidence>
<dbReference type="InterPro" id="IPR005467">
    <property type="entry name" value="His_kinase_dom"/>
</dbReference>
<dbReference type="PROSITE" id="PS50894">
    <property type="entry name" value="HPT"/>
    <property type="match status" value="1"/>
</dbReference>
<evidence type="ECO:0000256" key="18">
    <source>
        <dbReference type="SAM" id="MobiDB-lite"/>
    </source>
</evidence>
<dbReference type="Gene3D" id="1.10.287.130">
    <property type="match status" value="1"/>
</dbReference>
<dbReference type="InterPro" id="IPR011050">
    <property type="entry name" value="Pectin_lyase_fold/virulence"/>
</dbReference>
<dbReference type="Pfam" id="PF13690">
    <property type="entry name" value="CheX"/>
    <property type="match status" value="1"/>
</dbReference>
<evidence type="ECO:0000256" key="8">
    <source>
        <dbReference type="ARBA" id="ARBA00022679"/>
    </source>
</evidence>
<feature type="modified residue" description="Phosphohistidine" evidence="15">
    <location>
        <position position="809"/>
    </location>
</feature>
<feature type="modified residue" description="4-aspartylphosphate" evidence="16">
    <location>
        <position position="14"/>
    </location>
</feature>
<keyword evidence="7 16" id="KW-0597">Phosphoprotein</keyword>
<evidence type="ECO:0000256" key="2">
    <source>
        <dbReference type="ARBA" id="ARBA00004429"/>
    </source>
</evidence>
<dbReference type="SMART" id="SM01204">
    <property type="entry name" value="FIST_C"/>
    <property type="match status" value="1"/>
</dbReference>
<dbReference type="InterPro" id="IPR003661">
    <property type="entry name" value="HisK_dim/P_dom"/>
</dbReference>
<dbReference type="InterPro" id="IPR019494">
    <property type="entry name" value="FIST_C"/>
</dbReference>
<evidence type="ECO:0000256" key="12">
    <source>
        <dbReference type="ARBA" id="ARBA00022864"/>
    </source>
</evidence>
<keyword evidence="9" id="KW-0812">Transmembrane</keyword>
<keyword evidence="17" id="KW-0175">Coiled coil</keyword>
<keyword evidence="11" id="KW-0547">Nucleotide-binding</keyword>
<dbReference type="GO" id="GO:0000155">
    <property type="term" value="F:phosphorelay sensor kinase activity"/>
    <property type="evidence" value="ECO:0007669"/>
    <property type="project" value="InterPro"/>
</dbReference>
<dbReference type="InterPro" id="IPR013702">
    <property type="entry name" value="FIST_domain_N"/>
</dbReference>
<dbReference type="GO" id="GO:0005886">
    <property type="term" value="C:plasma membrane"/>
    <property type="evidence" value="ECO:0007669"/>
    <property type="project" value="UniProtKB-SubCell"/>
</dbReference>
<dbReference type="SUPFAM" id="SSF47384">
    <property type="entry name" value="Homodimeric domain of signal transducing histidine kinase"/>
    <property type="match status" value="1"/>
</dbReference>
<dbReference type="EMBL" id="CAJHUC010000656">
    <property type="protein sequence ID" value="CAD7697424.1"/>
    <property type="molecule type" value="Genomic_DNA"/>
</dbReference>
<keyword evidence="13" id="KW-1133">Transmembrane helix</keyword>
<evidence type="ECO:0000259" key="20">
    <source>
        <dbReference type="PROSITE" id="PS50110"/>
    </source>
</evidence>
<dbReference type="InterPro" id="IPR036097">
    <property type="entry name" value="HisK_dim/P_sf"/>
</dbReference>
<keyword evidence="14" id="KW-0472">Membrane</keyword>
<dbReference type="InterPro" id="IPR011006">
    <property type="entry name" value="CheY-like_superfamily"/>
</dbReference>
<dbReference type="InterPro" id="IPR008207">
    <property type="entry name" value="Sig_transdc_His_kin_Hpt_dom"/>
</dbReference>
<evidence type="ECO:0000256" key="10">
    <source>
        <dbReference type="ARBA" id="ARBA00022777"/>
    </source>
</evidence>
<dbReference type="Pfam" id="PF08495">
    <property type="entry name" value="FIST"/>
    <property type="match status" value="1"/>
</dbReference>
<name>A0A8S1IRF5_9CHLO</name>
<evidence type="ECO:0000256" key="1">
    <source>
        <dbReference type="ARBA" id="ARBA00000085"/>
    </source>
</evidence>
<dbReference type="Gene3D" id="3.40.50.2300">
    <property type="match status" value="1"/>
</dbReference>
<dbReference type="SUPFAM" id="SSF52172">
    <property type="entry name" value="CheY-like"/>
    <property type="match status" value="1"/>
</dbReference>
<dbReference type="FunFam" id="3.30.565.10:FF:000010">
    <property type="entry name" value="Sensor histidine kinase RcsC"/>
    <property type="match status" value="1"/>
</dbReference>
<feature type="coiled-coil region" evidence="17">
    <location>
        <begin position="570"/>
        <end position="649"/>
    </location>
</feature>
<dbReference type="Gene3D" id="2.160.20.10">
    <property type="entry name" value="Single-stranded right-handed beta-helix, Pectin lyase-like"/>
    <property type="match status" value="1"/>
</dbReference>
<dbReference type="EC" id="2.7.13.3" evidence="3"/>
<gene>
    <name evidence="22" type="ORF">OSTQU699_LOCUS2785</name>
</gene>
<comment type="caution">
    <text evidence="22">The sequence shown here is derived from an EMBL/GenBank/DDBJ whole genome shotgun (WGS) entry which is preliminary data.</text>
</comment>
<dbReference type="Gene3D" id="3.30.565.10">
    <property type="entry name" value="Histidine kinase-like ATPase, C-terminal domain"/>
    <property type="match status" value="1"/>
</dbReference>
<comment type="catalytic activity">
    <reaction evidence="1">
        <text>ATP + protein L-histidine = ADP + protein N-phospho-L-histidine.</text>
        <dbReference type="EC" id="2.7.13.3"/>
    </reaction>
</comment>
<evidence type="ECO:0000256" key="7">
    <source>
        <dbReference type="ARBA" id="ARBA00022553"/>
    </source>
</evidence>
<dbReference type="SMART" id="SM00388">
    <property type="entry name" value="HisKA"/>
    <property type="match status" value="1"/>
</dbReference>
<accession>A0A8S1IRF5</accession>
<dbReference type="Pfam" id="PF00072">
    <property type="entry name" value="Response_reg"/>
    <property type="match status" value="1"/>
</dbReference>
<dbReference type="SUPFAM" id="SSF47226">
    <property type="entry name" value="Histidine-containing phosphotransfer domain, HPT domain"/>
    <property type="match status" value="1"/>
</dbReference>
<evidence type="ECO:0000313" key="23">
    <source>
        <dbReference type="Proteomes" id="UP000708148"/>
    </source>
</evidence>
<dbReference type="SUPFAM" id="SSF55874">
    <property type="entry name" value="ATPase domain of HSP90 chaperone/DNA topoisomerase II/histidine kinase"/>
    <property type="match status" value="1"/>
</dbReference>
<dbReference type="Pfam" id="PF00512">
    <property type="entry name" value="HisKA"/>
    <property type="match status" value="1"/>
</dbReference>
<dbReference type="InterPro" id="IPR036890">
    <property type="entry name" value="HATPase_C_sf"/>
</dbReference>
<dbReference type="PROSITE" id="PS50109">
    <property type="entry name" value="HIS_KIN"/>
    <property type="match status" value="1"/>
</dbReference>
<evidence type="ECO:0000256" key="4">
    <source>
        <dbReference type="ARBA" id="ARBA00022475"/>
    </source>
</evidence>
<keyword evidence="11" id="KW-0067">ATP-binding</keyword>
<dbReference type="Proteomes" id="UP000708148">
    <property type="component" value="Unassembled WGS sequence"/>
</dbReference>
<dbReference type="Gene3D" id="3.40.1550.10">
    <property type="entry name" value="CheC-like"/>
    <property type="match status" value="1"/>
</dbReference>
<evidence type="ECO:0000256" key="14">
    <source>
        <dbReference type="ARBA" id="ARBA00023136"/>
    </source>
</evidence>
<dbReference type="GO" id="GO:0009736">
    <property type="term" value="P:cytokinin-activated signaling pathway"/>
    <property type="evidence" value="ECO:0007669"/>
    <property type="project" value="UniProtKB-KW"/>
</dbReference>
<evidence type="ECO:0000256" key="11">
    <source>
        <dbReference type="ARBA" id="ARBA00022840"/>
    </source>
</evidence>
<dbReference type="InterPro" id="IPR012334">
    <property type="entry name" value="Pectin_lyas_fold"/>
</dbReference>
<dbReference type="SUPFAM" id="SSF103039">
    <property type="entry name" value="CheC-like"/>
    <property type="match status" value="1"/>
</dbReference>
<feature type="region of interest" description="Disordered" evidence="18">
    <location>
        <begin position="1209"/>
        <end position="1239"/>
    </location>
</feature>
<dbReference type="Gene3D" id="1.20.120.160">
    <property type="entry name" value="HPT domain"/>
    <property type="match status" value="1"/>
</dbReference>
<keyword evidence="10" id="KW-0418">Kinase</keyword>
<dbReference type="GO" id="GO:0009927">
    <property type="term" value="F:histidine phosphotransfer kinase activity"/>
    <property type="evidence" value="ECO:0007669"/>
    <property type="project" value="TreeGrafter"/>
</dbReference>
<dbReference type="InterPro" id="IPR003594">
    <property type="entry name" value="HATPase_dom"/>
</dbReference>
<dbReference type="CDD" id="cd00088">
    <property type="entry name" value="HPT"/>
    <property type="match status" value="1"/>
</dbReference>
<evidence type="ECO:0000259" key="21">
    <source>
        <dbReference type="PROSITE" id="PS50894"/>
    </source>
</evidence>
<dbReference type="InterPro" id="IPR028976">
    <property type="entry name" value="CheC-like_sf"/>
</dbReference>
<keyword evidence="12" id="KW-0932">Cytokinin signaling pathway</keyword>
<dbReference type="SUPFAM" id="SSF51126">
    <property type="entry name" value="Pectin lyase-like"/>
    <property type="match status" value="1"/>
</dbReference>
<evidence type="ECO:0000256" key="15">
    <source>
        <dbReference type="PROSITE-ProRule" id="PRU00110"/>
    </source>
</evidence>
<protein>
    <recommendedName>
        <fullName evidence="3">histidine kinase</fullName>
        <ecNumber evidence="3">2.7.13.3</ecNumber>
    </recommendedName>
</protein>
<dbReference type="Gene3D" id="3.30.450.20">
    <property type="entry name" value="PAS domain"/>
    <property type="match status" value="1"/>
</dbReference>
<evidence type="ECO:0000256" key="3">
    <source>
        <dbReference type="ARBA" id="ARBA00012438"/>
    </source>
</evidence>
<evidence type="ECO:0000256" key="9">
    <source>
        <dbReference type="ARBA" id="ARBA00022692"/>
    </source>
</evidence>
<feature type="domain" description="HPt" evidence="21">
    <location>
        <begin position="770"/>
        <end position="862"/>
    </location>
</feature>
<dbReference type="CDD" id="cd00082">
    <property type="entry name" value="HisKA"/>
    <property type="match status" value="1"/>
</dbReference>
<dbReference type="Pfam" id="PF10442">
    <property type="entry name" value="FIST_C"/>
    <property type="match status" value="1"/>
</dbReference>
<dbReference type="PANTHER" id="PTHR43047">
    <property type="entry name" value="TWO-COMPONENT HISTIDINE PROTEIN KINASE"/>
    <property type="match status" value="1"/>
</dbReference>
<dbReference type="InterPro" id="IPR028051">
    <property type="entry name" value="CheX-like_dom"/>
</dbReference>
<evidence type="ECO:0000256" key="6">
    <source>
        <dbReference type="ARBA" id="ARBA00022519"/>
    </source>
</evidence>
<dbReference type="OrthoDB" id="21225at2759"/>
<dbReference type="InterPro" id="IPR004358">
    <property type="entry name" value="Sig_transdc_His_kin-like_C"/>
</dbReference>
<evidence type="ECO:0000259" key="19">
    <source>
        <dbReference type="PROSITE" id="PS50109"/>
    </source>
</evidence>
<keyword evidence="5" id="KW-0145">Chemotaxis</keyword>
<evidence type="ECO:0000256" key="16">
    <source>
        <dbReference type="PROSITE-ProRule" id="PRU00169"/>
    </source>
</evidence>
<keyword evidence="4" id="KW-1003">Cell membrane</keyword>
<comment type="subcellular location">
    <subcellularLocation>
        <location evidence="2">Cell inner membrane</location>
        <topology evidence="2">Multi-pass membrane protein</topology>
    </subcellularLocation>
</comment>
<evidence type="ECO:0000256" key="17">
    <source>
        <dbReference type="SAM" id="Coils"/>
    </source>
</evidence>
<feature type="compositionally biased region" description="Low complexity" evidence="18">
    <location>
        <begin position="1209"/>
        <end position="1235"/>
    </location>
</feature>
<sequence length="2079" mass="227080">MAREHDDVAIMVCDVNMPRMDGIAMITVLRSEGNETPVLMLTTEGEPELIVQAKKAGARAWIIKPFDERLLVKAIKGLTDQGGANILTMLCERVFAEALPDCTLLDTTDQDSEEVELVAVVGFSGDDTRGVLGVSAPPELLEQFHPATSAGESPSPEQLRDWAGELANQLLGRLKIELRPYGVRFWVATPVVLRGVIVRIMNASHEHIHKYTLTSNGERIRVWLDLTLEEGKHLQLVEEAEDARPDIIFAFCSSAQEPAELVSELRERYPETLVVGCTTAGEHLSGKHFKSSCVLTALVDSGVRWSATLIEDIANIDEEIAHTATAALFDELDISPDRHFDPEQFFCLLLVDGLAMAEERVATLLADALEGVRLVGGSAGDDLAFEETLVFYDGGVHAGAACVVMGHAIEAKAEFIKHQNFVETPRSLVITRADLATRTVHEIDGYPAAQAYGAALGLLPSELSEEVANVHPVMFKCNGENYMRGIQRFNEDGSITFYCGIEEGMVLEIADHEEMVHALSQDLEDGDPADFMIAFNCIQRAMESDRTDSHEDICQVMNRHSRHVIGFDTYDNWEQRALAAEKTVEVLKQKVRQLYDEGRDVGGVHRQLERQRLRRETLAIRTEELERYNAQLEQEVADRTRAIRNIIDNVTFGFLIIDRELRVQEGFTRSCAQIFEREVQAGDNFGELLGLSARERSHLFLGVDQIFDDFLDEEVSLGQLPTRFELDGRVLQAEGRVVRSASNDVTGVLFTLSDITSLERARQESQHNGNLVRILRQRGAFMQFVRDMHSTLATAAAIDEQIVTRRAVHTIKGNAASYGIQAVVERAHELEEQEQIDAESLGSLEDAMRGFLQENRQVLDIDYDERVAPSFEVSAEQLARLRELIDEDDNEEALRAWTSSIVKRPMRDLLGPVDVFIDKLARRLEKDVQFEIEGADTLVDAELMRPITSNLNHLLRNAIDHGLREALLEAQRANESKSQFLAMISHELRTPLNAIIGYSEILSENLQDQEHIEDIGKIHGAGRHLLALIDNLLDISKVEAGAMELNLSWFEVSELLNDVAAMVLPRIAEDGNLLVVHVEPEIGKMYGDPMRLRQVLLNLLSNAAKFTDDGLVRLHASGVEHEGRECVHFSVKDTGIGMSDKHLAKIFEPFAQADSSIANRYGGTGLGLTLTKRFVEMMEGTIDVESALGSGANNTSFFNNTLNNSATVNNTVNNFAPNGSTPPNNQSSPNSNTPNDGCSEGSLECVDDQRFRRCVGNGQGGTVWSNPSFCDYASCSMSTQRCCDVPCDEAGRKRCISGKVQECVENDGCLEWAEPEACLEGQICGGDGVCMNECESNCQQGDTRCLMEGGPEFQTCVEVAPGCFQFGSNTTQCGAGKACENGLELVAEGEGPHYTVSGTLSIDGGDLVIEAGTIIEFEENSRLIISENSSISADGTAEAPIILRGTTQSAGHWFGVRVDSTSQKNNLNYVTIAHAGGDNLETFSEPANLLIQNATMKVTNSTFTDSDGFGIAHREGSDFDAFENNTFENNNSGAVATTVNNLGELDGGSTYNGVVWVEDGETSEDATWPAIDSNYEFASNISVESGVITLEPGVQIAVTDSKRIGFGVDSTIIANGTMEAPIRFYGKNEEAGYWLGIRIDSKSTENSFDYVTVEHGGNDNLETFSEPANVLLYEGRLKIKNSTFANSEGFGLTSSEGSNFSEFSNNAFNDNASGALYLNANNLGELDNASTYNDPVHVEDGEVTEDATWPAIDSNYAFIENVSVESAEITIEAGADFEISDSKRITFGVDSAIIADGTMEAPIRFYGKAPEVGYWTGMRIDSKNGSNLFNYVSVEHAGGDKLETFSEPANVLVHSGRLKVNNSTFASSGGYGIADSNETDFTEFNTNLFENNNSGAMHISASNIGELDNASTYNAAVVVSQSDAVTNDQTWPAIDSHIEFEASANFEAGTQTLEPGLEVRFASGQRLNFREDAVFVAEGTSEDPIVIRGTTEAPGFWAGLAFFTKSTESRLSYVTISHAGSTKLATFVEEAAISLVDANLRAGNVTVTETTGFGIFVDDNSVLTDEGGNNWGTNGVGVP</sequence>
<reference evidence="22" key="1">
    <citation type="submission" date="2020-12" db="EMBL/GenBank/DDBJ databases">
        <authorList>
            <person name="Iha C."/>
        </authorList>
    </citation>
    <scope>NUCLEOTIDE SEQUENCE</scope>
</reference>
<dbReference type="SMART" id="SM00897">
    <property type="entry name" value="FIST"/>
    <property type="match status" value="1"/>
</dbReference>
<feature type="domain" description="Histidine kinase" evidence="19">
    <location>
        <begin position="983"/>
        <end position="1192"/>
    </location>
</feature>
<evidence type="ECO:0000256" key="5">
    <source>
        <dbReference type="ARBA" id="ARBA00022500"/>
    </source>
</evidence>
<dbReference type="PROSITE" id="PS50110">
    <property type="entry name" value="RESPONSE_REGULATORY"/>
    <property type="match status" value="1"/>
</dbReference>
<dbReference type="PANTHER" id="PTHR43047:SF63">
    <property type="entry name" value="HISTIDINE KINASE"/>
    <property type="match status" value="1"/>
</dbReference>
<dbReference type="InterPro" id="IPR001789">
    <property type="entry name" value="Sig_transdc_resp-reg_receiver"/>
</dbReference>
<dbReference type="InterPro" id="IPR036641">
    <property type="entry name" value="HPT_dom_sf"/>
</dbReference>
<keyword evidence="23" id="KW-1185">Reference proteome</keyword>
<dbReference type="SMART" id="SM00387">
    <property type="entry name" value="HATPase_c"/>
    <property type="match status" value="1"/>
</dbReference>
<evidence type="ECO:0000256" key="13">
    <source>
        <dbReference type="ARBA" id="ARBA00022989"/>
    </source>
</evidence>
<dbReference type="Pfam" id="PF02518">
    <property type="entry name" value="HATPase_c"/>
    <property type="match status" value="1"/>
</dbReference>
<organism evidence="22 23">
    <name type="scientific">Ostreobium quekettii</name>
    <dbReference type="NCBI Taxonomy" id="121088"/>
    <lineage>
        <taxon>Eukaryota</taxon>
        <taxon>Viridiplantae</taxon>
        <taxon>Chlorophyta</taxon>
        <taxon>core chlorophytes</taxon>
        <taxon>Ulvophyceae</taxon>
        <taxon>TCBD clade</taxon>
        <taxon>Bryopsidales</taxon>
        <taxon>Ostreobineae</taxon>
        <taxon>Ostreobiaceae</taxon>
        <taxon>Ostreobium</taxon>
    </lineage>
</organism>
<keyword evidence="6" id="KW-0997">Cell inner membrane</keyword>
<dbReference type="PRINTS" id="PR00344">
    <property type="entry name" value="BCTRLSENSOR"/>
</dbReference>